<dbReference type="Gene3D" id="3.40.630.10">
    <property type="entry name" value="Zn peptidases"/>
    <property type="match status" value="1"/>
</dbReference>
<dbReference type="GO" id="GO:0008270">
    <property type="term" value="F:zinc ion binding"/>
    <property type="evidence" value="ECO:0007669"/>
    <property type="project" value="InterPro"/>
</dbReference>
<evidence type="ECO:0000313" key="9">
    <source>
        <dbReference type="EMBL" id="GEC03631.1"/>
    </source>
</evidence>
<evidence type="ECO:0000256" key="5">
    <source>
        <dbReference type="ARBA" id="ARBA00022833"/>
    </source>
</evidence>
<feature type="domain" description="Peptidase M14" evidence="8">
    <location>
        <begin position="9"/>
        <end position="83"/>
    </location>
</feature>
<gene>
    <name evidence="9" type="ORF">SSP24_12860</name>
</gene>
<evidence type="ECO:0000259" key="8">
    <source>
        <dbReference type="Pfam" id="PF00246"/>
    </source>
</evidence>
<organism evidence="9 10">
    <name type="scientific">Streptomyces spinoverrucosus</name>
    <dbReference type="NCBI Taxonomy" id="284043"/>
    <lineage>
        <taxon>Bacteria</taxon>
        <taxon>Bacillati</taxon>
        <taxon>Actinomycetota</taxon>
        <taxon>Actinomycetes</taxon>
        <taxon>Kitasatosporales</taxon>
        <taxon>Streptomycetaceae</taxon>
        <taxon>Streptomyces</taxon>
    </lineage>
</organism>
<keyword evidence="6" id="KW-0482">Metalloprotease</keyword>
<dbReference type="SUPFAM" id="SSF53187">
    <property type="entry name" value="Zn-dependent exopeptidases"/>
    <property type="match status" value="1"/>
</dbReference>
<protein>
    <recommendedName>
        <fullName evidence="8">Peptidase M14 domain-containing protein</fullName>
    </recommendedName>
</protein>
<keyword evidence="5" id="KW-0862">Zinc</keyword>
<proteinExistence type="inferred from homology"/>
<evidence type="ECO:0000256" key="4">
    <source>
        <dbReference type="ARBA" id="ARBA00022801"/>
    </source>
</evidence>
<dbReference type="EMBL" id="BJND01000008">
    <property type="protein sequence ID" value="GEC03631.1"/>
    <property type="molecule type" value="Genomic_DNA"/>
</dbReference>
<comment type="cofactor">
    <cofactor evidence="1">
        <name>Zn(2+)</name>
        <dbReference type="ChEBI" id="CHEBI:29105"/>
    </cofactor>
</comment>
<sequence>MYLNVAETESAIAGLHSAYPGATEVITPPHTTHEGRTTRLLRVETRQADEVPGVLMLGGVHAREWVPPDALISLAADLLEAHDSATGLGYGSKSYTAPQVHTAKFAPDADVHTSDKPCDPQVYRGPTAASEPETRNVVCNWGSDQNQATVPTDNFRNPGSRPGAGTAGRRIGEFITEGDLKTAVALAEEMNDAVRAVAPPRHTERKGRRLRVRRPLWRRDQPCHGHQDQEEDHLVGQEDSVLRGRTDHLAAALHPQPWT</sequence>
<evidence type="ECO:0000256" key="1">
    <source>
        <dbReference type="ARBA" id="ARBA00001947"/>
    </source>
</evidence>
<name>A0A4Y3VDH2_9ACTN</name>
<reference evidence="9 10" key="1">
    <citation type="submission" date="2019-06" db="EMBL/GenBank/DDBJ databases">
        <title>Whole genome shotgun sequence of Streptomyces spinoverrucosus NBRC 14228.</title>
        <authorList>
            <person name="Hosoyama A."/>
            <person name="Uohara A."/>
            <person name="Ohji S."/>
            <person name="Ichikawa N."/>
        </authorList>
    </citation>
    <scope>NUCLEOTIDE SEQUENCE [LARGE SCALE GENOMIC DNA]</scope>
    <source>
        <strain evidence="9 10">NBRC 14228</strain>
    </source>
</reference>
<evidence type="ECO:0000256" key="2">
    <source>
        <dbReference type="ARBA" id="ARBA00005988"/>
    </source>
</evidence>
<dbReference type="Proteomes" id="UP000317881">
    <property type="component" value="Unassembled WGS sequence"/>
</dbReference>
<keyword evidence="3" id="KW-0645">Protease</keyword>
<dbReference type="PANTHER" id="PTHR11705">
    <property type="entry name" value="PROTEASE FAMILY M14 CARBOXYPEPTIDASE A,B"/>
    <property type="match status" value="1"/>
</dbReference>
<evidence type="ECO:0000256" key="6">
    <source>
        <dbReference type="ARBA" id="ARBA00023049"/>
    </source>
</evidence>
<keyword evidence="4" id="KW-0378">Hydrolase</keyword>
<dbReference type="Pfam" id="PF00246">
    <property type="entry name" value="Peptidase_M14"/>
    <property type="match status" value="1"/>
</dbReference>
<dbReference type="GO" id="GO:0005615">
    <property type="term" value="C:extracellular space"/>
    <property type="evidence" value="ECO:0007669"/>
    <property type="project" value="TreeGrafter"/>
</dbReference>
<evidence type="ECO:0000256" key="7">
    <source>
        <dbReference type="SAM" id="MobiDB-lite"/>
    </source>
</evidence>
<feature type="compositionally biased region" description="Basic and acidic residues" evidence="7">
    <location>
        <begin position="108"/>
        <end position="118"/>
    </location>
</feature>
<dbReference type="InterPro" id="IPR000834">
    <property type="entry name" value="Peptidase_M14"/>
</dbReference>
<dbReference type="AlphaFoldDB" id="A0A4Y3VDH2"/>
<feature type="region of interest" description="Disordered" evidence="7">
    <location>
        <begin position="147"/>
        <end position="168"/>
    </location>
</feature>
<comment type="similarity">
    <text evidence="2">Belongs to the peptidase M14 family.</text>
</comment>
<evidence type="ECO:0000256" key="3">
    <source>
        <dbReference type="ARBA" id="ARBA00022670"/>
    </source>
</evidence>
<dbReference type="GO" id="GO:0006508">
    <property type="term" value="P:proteolysis"/>
    <property type="evidence" value="ECO:0007669"/>
    <property type="project" value="UniProtKB-KW"/>
</dbReference>
<feature type="region of interest" description="Disordered" evidence="7">
    <location>
        <begin position="108"/>
        <end position="131"/>
    </location>
</feature>
<evidence type="ECO:0000313" key="10">
    <source>
        <dbReference type="Proteomes" id="UP000317881"/>
    </source>
</evidence>
<dbReference type="GO" id="GO:0004181">
    <property type="term" value="F:metallocarboxypeptidase activity"/>
    <property type="evidence" value="ECO:0007669"/>
    <property type="project" value="InterPro"/>
</dbReference>
<accession>A0A4Y3VDH2</accession>
<feature type="compositionally biased region" description="Polar residues" evidence="7">
    <location>
        <begin position="147"/>
        <end position="157"/>
    </location>
</feature>
<keyword evidence="10" id="KW-1185">Reference proteome</keyword>
<dbReference type="PANTHER" id="PTHR11705:SF143">
    <property type="entry name" value="SLL0236 PROTEIN"/>
    <property type="match status" value="1"/>
</dbReference>
<comment type="caution">
    <text evidence="9">The sequence shown here is derived from an EMBL/GenBank/DDBJ whole genome shotgun (WGS) entry which is preliminary data.</text>
</comment>